<protein>
    <submittedName>
        <fullName evidence="2">Uncharacterized protein</fullName>
    </submittedName>
</protein>
<keyword evidence="1" id="KW-1133">Transmembrane helix</keyword>
<dbReference type="Proteomes" id="UP000824120">
    <property type="component" value="Chromosome 1"/>
</dbReference>
<name>A0A9J6AXK4_SOLCO</name>
<gene>
    <name evidence="2" type="ORF">H5410_000556</name>
</gene>
<feature type="transmembrane region" description="Helical" evidence="1">
    <location>
        <begin position="6"/>
        <end position="22"/>
    </location>
</feature>
<comment type="caution">
    <text evidence="2">The sequence shown here is derived from an EMBL/GenBank/DDBJ whole genome shotgun (WGS) entry which is preliminary data.</text>
</comment>
<dbReference type="OrthoDB" id="1618373at2759"/>
<keyword evidence="1" id="KW-0812">Transmembrane</keyword>
<keyword evidence="3" id="KW-1185">Reference proteome</keyword>
<evidence type="ECO:0000313" key="3">
    <source>
        <dbReference type="Proteomes" id="UP000824120"/>
    </source>
</evidence>
<evidence type="ECO:0000256" key="1">
    <source>
        <dbReference type="SAM" id="Phobius"/>
    </source>
</evidence>
<dbReference type="AlphaFoldDB" id="A0A9J6AXK4"/>
<dbReference type="EMBL" id="JACXVP010000001">
    <property type="protein sequence ID" value="KAG5628839.1"/>
    <property type="molecule type" value="Genomic_DNA"/>
</dbReference>
<sequence length="167" mass="18824">MSDALVFHLVVGNLTVSWGLFVKSRDSKLERWKTLLGNIPRLVRFCALYRIKPHAPPLVHARSIPLSFGLATAPDPHIPRVNTHRLRHGLAGYLILFASHAFSPQRRQGLSVEDRVDYTDNYCRNWTFTSSPDSSDCFVIGFEFAGSPTVFYITKMGESVCSIYHNG</sequence>
<keyword evidence="1" id="KW-0472">Membrane</keyword>
<reference evidence="2 3" key="1">
    <citation type="submission" date="2020-09" db="EMBL/GenBank/DDBJ databases">
        <title>De no assembly of potato wild relative species, Solanum commersonii.</title>
        <authorList>
            <person name="Cho K."/>
        </authorList>
    </citation>
    <scope>NUCLEOTIDE SEQUENCE [LARGE SCALE GENOMIC DNA]</scope>
    <source>
        <strain evidence="2">LZ3.2</strain>
        <tissue evidence="2">Leaf</tissue>
    </source>
</reference>
<proteinExistence type="predicted"/>
<evidence type="ECO:0000313" key="2">
    <source>
        <dbReference type="EMBL" id="KAG5628839.1"/>
    </source>
</evidence>
<accession>A0A9J6AXK4</accession>
<organism evidence="2 3">
    <name type="scientific">Solanum commersonii</name>
    <name type="common">Commerson's wild potato</name>
    <name type="synonym">Commerson's nightshade</name>
    <dbReference type="NCBI Taxonomy" id="4109"/>
    <lineage>
        <taxon>Eukaryota</taxon>
        <taxon>Viridiplantae</taxon>
        <taxon>Streptophyta</taxon>
        <taxon>Embryophyta</taxon>
        <taxon>Tracheophyta</taxon>
        <taxon>Spermatophyta</taxon>
        <taxon>Magnoliopsida</taxon>
        <taxon>eudicotyledons</taxon>
        <taxon>Gunneridae</taxon>
        <taxon>Pentapetalae</taxon>
        <taxon>asterids</taxon>
        <taxon>lamiids</taxon>
        <taxon>Solanales</taxon>
        <taxon>Solanaceae</taxon>
        <taxon>Solanoideae</taxon>
        <taxon>Solaneae</taxon>
        <taxon>Solanum</taxon>
    </lineage>
</organism>